<dbReference type="InterPro" id="IPR002509">
    <property type="entry name" value="NODB_dom"/>
</dbReference>
<dbReference type="PANTHER" id="PTHR10587">
    <property type="entry name" value="GLYCOSYL TRANSFERASE-RELATED"/>
    <property type="match status" value="1"/>
</dbReference>
<dbReference type="EMBL" id="JAWJAY010000009">
    <property type="protein sequence ID" value="MDV2887205.1"/>
    <property type="molecule type" value="Genomic_DNA"/>
</dbReference>
<reference evidence="3" key="1">
    <citation type="submission" date="2023-10" db="EMBL/GenBank/DDBJ databases">
        <title>Screening of Alkalihalophilus pseudofirmusBZ-TG-HK211 and Its Alleviation of Salt Stress on Rapeseed Growth.</title>
        <authorList>
            <person name="Zhao B."/>
            <person name="Guo T."/>
        </authorList>
    </citation>
    <scope>NUCLEOTIDE SEQUENCE</scope>
    <source>
        <strain evidence="3">BZ-TG-HK211</strain>
    </source>
</reference>
<feature type="domain" description="NodB homology" evidence="2">
    <location>
        <begin position="56"/>
        <end position="236"/>
    </location>
</feature>
<dbReference type="Gene3D" id="3.20.20.370">
    <property type="entry name" value="Glycoside hydrolase/deacetylase"/>
    <property type="match status" value="1"/>
</dbReference>
<dbReference type="GO" id="GO:0016810">
    <property type="term" value="F:hydrolase activity, acting on carbon-nitrogen (but not peptide) bonds"/>
    <property type="evidence" value="ECO:0007669"/>
    <property type="project" value="InterPro"/>
</dbReference>
<dbReference type="SUPFAM" id="SSF88713">
    <property type="entry name" value="Glycoside hydrolase/deacetylase"/>
    <property type="match status" value="1"/>
</dbReference>
<evidence type="ECO:0000259" key="2">
    <source>
        <dbReference type="PROSITE" id="PS51677"/>
    </source>
</evidence>
<dbReference type="InterPro" id="IPR011330">
    <property type="entry name" value="Glyco_hydro/deAcase_b/a-brl"/>
</dbReference>
<dbReference type="InterPro" id="IPR014132">
    <property type="entry name" value="PdaB-like"/>
</dbReference>
<dbReference type="GO" id="GO:0016020">
    <property type="term" value="C:membrane"/>
    <property type="evidence" value="ECO:0007669"/>
    <property type="project" value="TreeGrafter"/>
</dbReference>
<accession>A0AAJ2U4H7</accession>
<dbReference type="AlphaFoldDB" id="A0AAJ2U4H7"/>
<keyword evidence="1" id="KW-1133">Transmembrane helix</keyword>
<organism evidence="3 4">
    <name type="scientific">Alkalihalophilus pseudofirmus</name>
    <name type="common">Bacillus pseudofirmus</name>
    <dbReference type="NCBI Taxonomy" id="79885"/>
    <lineage>
        <taxon>Bacteria</taxon>
        <taxon>Bacillati</taxon>
        <taxon>Bacillota</taxon>
        <taxon>Bacilli</taxon>
        <taxon>Bacillales</taxon>
        <taxon>Bacillaceae</taxon>
        <taxon>Alkalihalophilus</taxon>
    </lineage>
</organism>
<dbReference type="Pfam" id="PF01522">
    <property type="entry name" value="Polysacc_deac_1"/>
    <property type="match status" value="1"/>
</dbReference>
<feature type="transmembrane region" description="Helical" evidence="1">
    <location>
        <begin position="12"/>
        <end position="31"/>
    </location>
</feature>
<evidence type="ECO:0000256" key="1">
    <source>
        <dbReference type="SAM" id="Phobius"/>
    </source>
</evidence>
<comment type="caution">
    <text evidence="3">The sequence shown here is derived from an EMBL/GenBank/DDBJ whole genome shotgun (WGS) entry which is preliminary data.</text>
</comment>
<dbReference type="PROSITE" id="PS51677">
    <property type="entry name" value="NODB"/>
    <property type="match status" value="1"/>
</dbReference>
<protein>
    <submittedName>
        <fullName evidence="3">Polysaccharide deacetylase family sporulation protein PdaB</fullName>
    </submittedName>
</protein>
<dbReference type="RefSeq" id="WP_075684012.1">
    <property type="nucleotide sequence ID" value="NZ_CP144224.1"/>
</dbReference>
<dbReference type="PANTHER" id="PTHR10587:SF128">
    <property type="entry name" value="POLYSACCHARIDE DEACETYLASE PDAB-RELATED"/>
    <property type="match status" value="1"/>
</dbReference>
<evidence type="ECO:0000313" key="3">
    <source>
        <dbReference type="EMBL" id="MDV2887205.1"/>
    </source>
</evidence>
<dbReference type="Proteomes" id="UP001285636">
    <property type="component" value="Unassembled WGS sequence"/>
</dbReference>
<proteinExistence type="predicted"/>
<name>A0AAJ2U4H7_ALKPS</name>
<dbReference type="GO" id="GO:0005975">
    <property type="term" value="P:carbohydrate metabolic process"/>
    <property type="evidence" value="ECO:0007669"/>
    <property type="project" value="InterPro"/>
</dbReference>
<gene>
    <name evidence="3" type="primary">pdaB</name>
    <name evidence="3" type="ORF">RYX45_18635</name>
</gene>
<sequence>MKFIWVIHAKRMKQLSLIIVMALFAAGFLYIERAQLPVFSTPEGPQAFYKAETDDNRIALTFNLSWGDKQVGPILDVLTQKGVDQATFFVSASWAERYPDLVKQIKEAGHLIGSHGYQYKSYTSWEDEKVRKDLVRSKQVLTELAGEKPTLLRPPNGAFDKRILALAEKQDYSVVHWSVDSLDYQNPGVDVIVDNVVNNTTSGDVLLFHASDSVKQTDKALPIVIDQLKEKGFTFISVEELMASTEAESEEIK</sequence>
<keyword evidence="1" id="KW-0472">Membrane</keyword>
<dbReference type="InterPro" id="IPR050248">
    <property type="entry name" value="Polysacc_deacetylase_ArnD"/>
</dbReference>
<evidence type="ECO:0000313" key="4">
    <source>
        <dbReference type="Proteomes" id="UP001285636"/>
    </source>
</evidence>
<dbReference type="NCBIfam" id="TIGR02764">
    <property type="entry name" value="spore_ybaN_pdaB"/>
    <property type="match status" value="1"/>
</dbReference>
<keyword evidence="1" id="KW-0812">Transmembrane</keyword>